<comment type="caution">
    <text evidence="1">The sequence shown here is derived from an EMBL/GenBank/DDBJ whole genome shotgun (WGS) entry which is preliminary data.</text>
</comment>
<proteinExistence type="predicted"/>
<keyword evidence="2" id="KW-1185">Reference proteome</keyword>
<name>A0A2S6NN99_RHOGL</name>
<dbReference type="AlphaFoldDB" id="A0A2S6NN99"/>
<reference evidence="1 2" key="1">
    <citation type="journal article" date="2018" name="Arch. Microbiol.">
        <title>New insights into the metabolic potential of the phototrophic purple bacterium Rhodopila globiformis DSM 161(T) from its draft genome sequence and evidence for a vanadium-dependent nitrogenase.</title>
        <authorList>
            <person name="Imhoff J.F."/>
            <person name="Rahn T."/>
            <person name="Kunzel S."/>
            <person name="Neulinger S.C."/>
        </authorList>
    </citation>
    <scope>NUCLEOTIDE SEQUENCE [LARGE SCALE GENOMIC DNA]</scope>
    <source>
        <strain evidence="1 2">DSM 161</strain>
    </source>
</reference>
<gene>
    <name evidence="1" type="ORF">CCS01_02555</name>
</gene>
<evidence type="ECO:0000313" key="1">
    <source>
        <dbReference type="EMBL" id="PPQ38325.1"/>
    </source>
</evidence>
<organism evidence="1 2">
    <name type="scientific">Rhodopila globiformis</name>
    <name type="common">Rhodopseudomonas globiformis</name>
    <dbReference type="NCBI Taxonomy" id="1071"/>
    <lineage>
        <taxon>Bacteria</taxon>
        <taxon>Pseudomonadati</taxon>
        <taxon>Pseudomonadota</taxon>
        <taxon>Alphaproteobacteria</taxon>
        <taxon>Acetobacterales</taxon>
        <taxon>Acetobacteraceae</taxon>
        <taxon>Rhodopila</taxon>
    </lineage>
</organism>
<dbReference type="EMBL" id="NHRY01000041">
    <property type="protein sequence ID" value="PPQ38325.1"/>
    <property type="molecule type" value="Genomic_DNA"/>
</dbReference>
<evidence type="ECO:0000313" key="2">
    <source>
        <dbReference type="Proteomes" id="UP000239724"/>
    </source>
</evidence>
<dbReference type="Pfam" id="PF11455">
    <property type="entry name" value="MazE-like"/>
    <property type="match status" value="1"/>
</dbReference>
<dbReference type="Proteomes" id="UP000239724">
    <property type="component" value="Unassembled WGS sequence"/>
</dbReference>
<dbReference type="OrthoDB" id="3734119at2"/>
<dbReference type="RefSeq" id="WP_104517272.1">
    <property type="nucleotide sequence ID" value="NZ_NHRY01000041.1"/>
</dbReference>
<dbReference type="InterPro" id="IPR021558">
    <property type="entry name" value="MazE-like"/>
</dbReference>
<evidence type="ECO:0008006" key="3">
    <source>
        <dbReference type="Google" id="ProtNLM"/>
    </source>
</evidence>
<sequence length="75" mass="8591">MPRPARHDGLDKFRRYRATRRASGMKLLRVWVPDPQAPGFRAEARRQAMLLQGAPEEQEALDFIEAVADWGDTGR</sequence>
<accession>A0A2S6NN99</accession>
<protein>
    <recommendedName>
        <fullName evidence="3">Antitoxin MazE</fullName>
    </recommendedName>
</protein>